<gene>
    <name evidence="2" type="ORF">B0H17DRAFT_1051914</name>
</gene>
<organism evidence="2 3">
    <name type="scientific">Mycena rosella</name>
    <name type="common">Pink bonnet</name>
    <name type="synonym">Agaricus rosellus</name>
    <dbReference type="NCBI Taxonomy" id="1033263"/>
    <lineage>
        <taxon>Eukaryota</taxon>
        <taxon>Fungi</taxon>
        <taxon>Dikarya</taxon>
        <taxon>Basidiomycota</taxon>
        <taxon>Agaricomycotina</taxon>
        <taxon>Agaricomycetes</taxon>
        <taxon>Agaricomycetidae</taxon>
        <taxon>Agaricales</taxon>
        <taxon>Marasmiineae</taxon>
        <taxon>Mycenaceae</taxon>
        <taxon>Mycena</taxon>
    </lineage>
</organism>
<proteinExistence type="predicted"/>
<dbReference type="EMBL" id="JARKIE010000029">
    <property type="protein sequence ID" value="KAJ7697709.1"/>
    <property type="molecule type" value="Genomic_DNA"/>
</dbReference>
<protein>
    <submittedName>
        <fullName evidence="2">Uncharacterized protein</fullName>
    </submittedName>
</protein>
<name>A0AAD7DTZ1_MYCRO</name>
<comment type="caution">
    <text evidence="2">The sequence shown here is derived from an EMBL/GenBank/DDBJ whole genome shotgun (WGS) entry which is preliminary data.</text>
</comment>
<keyword evidence="3" id="KW-1185">Reference proteome</keyword>
<evidence type="ECO:0000313" key="3">
    <source>
        <dbReference type="Proteomes" id="UP001221757"/>
    </source>
</evidence>
<feature type="region of interest" description="Disordered" evidence="1">
    <location>
        <begin position="1"/>
        <end position="40"/>
    </location>
</feature>
<accession>A0AAD7DTZ1</accession>
<reference evidence="2" key="1">
    <citation type="submission" date="2023-03" db="EMBL/GenBank/DDBJ databases">
        <title>Massive genome expansion in bonnet fungi (Mycena s.s.) driven by repeated elements and novel gene families across ecological guilds.</title>
        <authorList>
            <consortium name="Lawrence Berkeley National Laboratory"/>
            <person name="Harder C.B."/>
            <person name="Miyauchi S."/>
            <person name="Viragh M."/>
            <person name="Kuo A."/>
            <person name="Thoen E."/>
            <person name="Andreopoulos B."/>
            <person name="Lu D."/>
            <person name="Skrede I."/>
            <person name="Drula E."/>
            <person name="Henrissat B."/>
            <person name="Morin E."/>
            <person name="Kohler A."/>
            <person name="Barry K."/>
            <person name="LaButti K."/>
            <person name="Morin E."/>
            <person name="Salamov A."/>
            <person name="Lipzen A."/>
            <person name="Mereny Z."/>
            <person name="Hegedus B."/>
            <person name="Baldrian P."/>
            <person name="Stursova M."/>
            <person name="Weitz H."/>
            <person name="Taylor A."/>
            <person name="Grigoriev I.V."/>
            <person name="Nagy L.G."/>
            <person name="Martin F."/>
            <person name="Kauserud H."/>
        </authorList>
    </citation>
    <scope>NUCLEOTIDE SEQUENCE</scope>
    <source>
        <strain evidence="2">CBHHK067</strain>
    </source>
</reference>
<evidence type="ECO:0000313" key="2">
    <source>
        <dbReference type="EMBL" id="KAJ7697709.1"/>
    </source>
</evidence>
<sequence length="61" mass="7306">MQGRRVSEQSGDLDSRREHHHSSPSWHNNRREADHVRQYRGGQKRGPVFIWFLLKTSHQKT</sequence>
<dbReference type="AlphaFoldDB" id="A0AAD7DTZ1"/>
<evidence type="ECO:0000256" key="1">
    <source>
        <dbReference type="SAM" id="MobiDB-lite"/>
    </source>
</evidence>
<dbReference type="Proteomes" id="UP001221757">
    <property type="component" value="Unassembled WGS sequence"/>
</dbReference>